<dbReference type="PROSITE" id="PS50082">
    <property type="entry name" value="WD_REPEATS_2"/>
    <property type="match status" value="1"/>
</dbReference>
<dbReference type="InterPro" id="IPR015943">
    <property type="entry name" value="WD40/YVTN_repeat-like_dom_sf"/>
</dbReference>
<feature type="repeat" description="WD" evidence="3">
    <location>
        <begin position="45"/>
        <end position="86"/>
    </location>
</feature>
<dbReference type="SUPFAM" id="SSF50978">
    <property type="entry name" value="WD40 repeat-like"/>
    <property type="match status" value="1"/>
</dbReference>
<accession>A0A7E4VVG5</accession>
<keyword evidence="1 3" id="KW-0853">WD repeat</keyword>
<keyword evidence="2" id="KW-0677">Repeat</keyword>
<evidence type="ECO:0000256" key="1">
    <source>
        <dbReference type="ARBA" id="ARBA00022574"/>
    </source>
</evidence>
<dbReference type="GO" id="GO:0080008">
    <property type="term" value="C:Cul4-RING E3 ubiquitin ligase complex"/>
    <property type="evidence" value="ECO:0007669"/>
    <property type="project" value="TreeGrafter"/>
</dbReference>
<dbReference type="Pfam" id="PF00400">
    <property type="entry name" value="WD40"/>
    <property type="match status" value="1"/>
</dbReference>
<dbReference type="WBParaSite" id="Pan_g3238.t2">
    <property type="protein sequence ID" value="Pan_g3238.t2"/>
    <property type="gene ID" value="Pan_g3238"/>
</dbReference>
<dbReference type="Proteomes" id="UP000492821">
    <property type="component" value="Unassembled WGS sequence"/>
</dbReference>
<dbReference type="SMART" id="SM00320">
    <property type="entry name" value="WD40"/>
    <property type="match status" value="5"/>
</dbReference>
<keyword evidence="4" id="KW-1185">Reference proteome</keyword>
<name>A0A7E4VVG5_PANRE</name>
<evidence type="ECO:0000256" key="3">
    <source>
        <dbReference type="PROSITE-ProRule" id="PRU00221"/>
    </source>
</evidence>
<evidence type="ECO:0000313" key="4">
    <source>
        <dbReference type="Proteomes" id="UP000492821"/>
    </source>
</evidence>
<protein>
    <submittedName>
        <fullName evidence="5">WD_REPEATS_REGION domain-containing protein</fullName>
    </submittedName>
</protein>
<organism evidence="4 5">
    <name type="scientific">Panagrellus redivivus</name>
    <name type="common">Microworm</name>
    <dbReference type="NCBI Taxonomy" id="6233"/>
    <lineage>
        <taxon>Eukaryota</taxon>
        <taxon>Metazoa</taxon>
        <taxon>Ecdysozoa</taxon>
        <taxon>Nematoda</taxon>
        <taxon>Chromadorea</taxon>
        <taxon>Rhabditida</taxon>
        <taxon>Tylenchina</taxon>
        <taxon>Panagrolaimomorpha</taxon>
        <taxon>Panagrolaimoidea</taxon>
        <taxon>Panagrolaimidae</taxon>
        <taxon>Panagrellus</taxon>
    </lineage>
</organism>
<reference evidence="5" key="2">
    <citation type="submission" date="2020-10" db="UniProtKB">
        <authorList>
            <consortium name="WormBaseParasite"/>
        </authorList>
    </citation>
    <scope>IDENTIFICATION</scope>
</reference>
<evidence type="ECO:0000256" key="2">
    <source>
        <dbReference type="ARBA" id="ARBA00022737"/>
    </source>
</evidence>
<dbReference type="InterPro" id="IPR045151">
    <property type="entry name" value="DCAF8"/>
</dbReference>
<dbReference type="PROSITE" id="PS50294">
    <property type="entry name" value="WD_REPEATS_REGION"/>
    <property type="match status" value="1"/>
</dbReference>
<evidence type="ECO:0000313" key="5">
    <source>
        <dbReference type="WBParaSite" id="Pan_g3238.t2"/>
    </source>
</evidence>
<dbReference type="PANTHER" id="PTHR15574:SF21">
    <property type="entry name" value="DDB1- AND CUL4-ASSOCIATED FACTOR 8"/>
    <property type="match status" value="1"/>
</dbReference>
<dbReference type="AlphaFoldDB" id="A0A7E4VVG5"/>
<proteinExistence type="predicted"/>
<reference evidence="4" key="1">
    <citation type="journal article" date="2013" name="Genetics">
        <title>The draft genome and transcriptome of Panagrellus redivivus are shaped by the harsh demands of a free-living lifestyle.</title>
        <authorList>
            <person name="Srinivasan J."/>
            <person name="Dillman A.R."/>
            <person name="Macchietto M.G."/>
            <person name="Heikkinen L."/>
            <person name="Lakso M."/>
            <person name="Fracchia K.M."/>
            <person name="Antoshechkin I."/>
            <person name="Mortazavi A."/>
            <person name="Wong G."/>
            <person name="Sternberg P.W."/>
        </authorList>
    </citation>
    <scope>NUCLEOTIDE SEQUENCE [LARGE SCALE GENOMIC DNA]</scope>
    <source>
        <strain evidence="4">MT8872</strain>
    </source>
</reference>
<dbReference type="InterPro" id="IPR001680">
    <property type="entry name" value="WD40_rpt"/>
</dbReference>
<dbReference type="GO" id="GO:0005737">
    <property type="term" value="C:cytoplasm"/>
    <property type="evidence" value="ECO:0007669"/>
    <property type="project" value="TreeGrafter"/>
</dbReference>
<dbReference type="PANTHER" id="PTHR15574">
    <property type="entry name" value="WD REPEAT DOMAIN-CONTAINING FAMILY"/>
    <property type="match status" value="1"/>
</dbReference>
<sequence>MDPGYQSLRAIERDLRHGKLSLGGFEARIRGHRALWSKLHLSATLTGHTGCVNCVEWNANGSLLVSGSDDRNVAVWSVNGKEVAKFPTEHTGNIFAAKFLNECNDSKIATGAADGSVIVHQWRNTEGGEVETLREWTDCRRVKQVVLTTESPFLVYACGEEGHIMLYDIRQPEPNTLYFFEATNCKALAVNPVKPKEMAIGFQGEGAKLFDIRCGNTPFFSFANPIITTRSRNLHQTVSYVEYNRTGSKLLVNVHNDAIYVYDANKDPSHGPKYIERMEQLLNTPDVYLERLEDPEELIKENINPREFNEQLTRAREYALVDHEDTVATFNDLIYTIELTLSAVPGDKMLQAELACLLRRRADALLREGFDGSDMEAVRDYIRALELFPMNAEAVKGICGALEHLQQYTLARKWAKLYVERFKWDGDSILANPTTIVVPVKRWTPKTMEKIREHSERYLGACNIRTDIKQARFAGANDEFIAAGSDCGRMFIWERATRKIIRLIKADQKILNVVAPHPTTVILATSGLEHVVRLWKPFMTAPEVFPEAESVWRSRDVTSQAAQIVRRNHTEGFSVGFRNMELLFRMAQLRNQQVDVNDGCRTT</sequence>
<dbReference type="Gene3D" id="2.130.10.10">
    <property type="entry name" value="YVTN repeat-like/Quinoprotein amine dehydrogenase"/>
    <property type="match status" value="2"/>
</dbReference>
<dbReference type="InterPro" id="IPR036322">
    <property type="entry name" value="WD40_repeat_dom_sf"/>
</dbReference>